<reference evidence="1" key="1">
    <citation type="journal article" date="2020" name="Nature">
        <title>Isolation of an archaeon at the prokaryote-eukaryote interface.</title>
        <authorList>
            <person name="Imachi H."/>
            <person name="Nobu M.K."/>
            <person name="Nakahara N."/>
            <person name="Morono Y."/>
            <person name="Ogawara M."/>
            <person name="Takaki Y."/>
            <person name="Takano Y."/>
            <person name="Uematsu K."/>
            <person name="Ikuta T."/>
            <person name="Ito M."/>
            <person name="Matsui Y."/>
            <person name="Miyazaki M."/>
            <person name="Murata K."/>
            <person name="Saito Y."/>
            <person name="Sakai S."/>
            <person name="Song C."/>
            <person name="Tasumi E."/>
            <person name="Yamanaka Y."/>
            <person name="Yamaguchi T."/>
            <person name="Kamagata Y."/>
            <person name="Tamaki H."/>
            <person name="Takai K."/>
        </authorList>
    </citation>
    <scope>NUCLEOTIDE SEQUENCE [LARGE SCALE GENOMIC DNA]</scope>
    <source>
        <strain evidence="1">MK-D1</strain>
    </source>
</reference>
<sequence>MIKRFFCLKKLDIKKKNAPSGNCSIAGNPYIVEPGSPGWEPEMLTATQMARYSKKY</sequence>
<dbReference type="EMBL" id="CP042905">
    <property type="protein sequence ID" value="QEE16919.1"/>
    <property type="molecule type" value="Genomic_DNA"/>
</dbReference>
<accession>A0A5B9DC95</accession>
<evidence type="ECO:0000313" key="1">
    <source>
        <dbReference type="EMBL" id="QEE16919.1"/>
    </source>
</evidence>
<gene>
    <name evidence="1" type="ORF">DSAG12_02749</name>
</gene>
<dbReference type="AlphaFoldDB" id="A0A5B9DC95"/>
<proteinExistence type="predicted"/>
<protein>
    <submittedName>
        <fullName evidence="1">Uncharacterized protein</fullName>
    </submittedName>
</protein>
<organism evidence="1">
    <name type="scientific">Promethearchaeum syntrophicum</name>
    <dbReference type="NCBI Taxonomy" id="2594042"/>
    <lineage>
        <taxon>Archaea</taxon>
        <taxon>Promethearchaeati</taxon>
        <taxon>Promethearchaeota</taxon>
        <taxon>Promethearchaeia</taxon>
        <taxon>Promethearchaeales</taxon>
        <taxon>Promethearchaeaceae</taxon>
        <taxon>Promethearchaeum</taxon>
    </lineage>
</organism>
<name>A0A5B9DC95_9ARCH</name>